<evidence type="ECO:0000313" key="1">
    <source>
        <dbReference type="EMBL" id="AID23549.1"/>
    </source>
</evidence>
<proteinExistence type="evidence at transcript level"/>
<protein>
    <submittedName>
        <fullName evidence="1">Beta-lactamase</fullName>
    </submittedName>
</protein>
<sequence>MKRLGELQIYAVRSVDVTHSCTTDPQHLYFHQRFWVSKNRGKMRKKGIKATRKCEYSYLPFSILWSIYQGYCLMSDTNWMY</sequence>
<name>A0A172E6T4_PHATR</name>
<organism evidence="1">
    <name type="scientific">Phaeodactylum tricornutum</name>
    <name type="common">Diatom</name>
    <dbReference type="NCBI Taxonomy" id="2850"/>
    <lineage>
        <taxon>Eukaryota</taxon>
        <taxon>Sar</taxon>
        <taxon>Stramenopiles</taxon>
        <taxon>Ochrophyta</taxon>
        <taxon>Bacillariophyta</taxon>
        <taxon>Bacillariophyceae</taxon>
        <taxon>Bacillariophycidae</taxon>
        <taxon>Naviculales</taxon>
        <taxon>Phaeodactylaceae</taxon>
        <taxon>Phaeodactylum</taxon>
    </lineage>
</organism>
<accession>A0A172E6T4</accession>
<dbReference type="AlphaFoldDB" id="A0A172E6T4"/>
<reference evidence="1" key="1">
    <citation type="submission" date="2013-06" db="EMBL/GenBank/DDBJ databases">
        <title>Differently expressed genes of marine diatom grown under ocean acidification and different light conditions.</title>
        <authorList>
            <person name="Wang K.-J."/>
            <person name="Zhuang S.-F."/>
            <person name="Ren H.-L."/>
            <person name="Chen F.-Y."/>
            <person name="Li Y.-H."/>
            <person name="Chen R.-Y."/>
            <person name="Gao K.-S."/>
        </authorList>
    </citation>
    <scope>NUCLEOTIDE SEQUENCE</scope>
</reference>
<dbReference type="EMBL" id="KF302550">
    <property type="protein sequence ID" value="AID23549.1"/>
    <property type="molecule type" value="mRNA"/>
</dbReference>